<sequence length="162" mass="17437">MDRLTLVLLLGVCSFVATVDGLKCYACQQEGGYCRSGQEIKEVQCDSNQDTCYSFRGIRIMPATIALVSQDSSSTIAPTLTEGNTTRGCGTTGILFNYRPPAKQDACVQLVNAQDPQTNTNYTGEMCLCKRDFCNTSNTGTIPQPSVSAIVISGFLALLLKI</sequence>
<feature type="signal peptide" evidence="1">
    <location>
        <begin position="1"/>
        <end position="21"/>
    </location>
</feature>
<gene>
    <name evidence="2" type="primary">RvY_01468-1</name>
    <name evidence="2" type="synonym">RvY_01468.1</name>
    <name evidence="2" type="ORF">RvY_01468</name>
</gene>
<dbReference type="AlphaFoldDB" id="A0A1D1UR59"/>
<organism evidence="2 3">
    <name type="scientific">Ramazzottius varieornatus</name>
    <name type="common">Water bear</name>
    <name type="synonym">Tardigrade</name>
    <dbReference type="NCBI Taxonomy" id="947166"/>
    <lineage>
        <taxon>Eukaryota</taxon>
        <taxon>Metazoa</taxon>
        <taxon>Ecdysozoa</taxon>
        <taxon>Tardigrada</taxon>
        <taxon>Eutardigrada</taxon>
        <taxon>Parachela</taxon>
        <taxon>Hypsibioidea</taxon>
        <taxon>Ramazzottiidae</taxon>
        <taxon>Ramazzottius</taxon>
    </lineage>
</organism>
<keyword evidence="3" id="KW-1185">Reference proteome</keyword>
<dbReference type="OrthoDB" id="10072337at2759"/>
<comment type="caution">
    <text evidence="2">The sequence shown here is derived from an EMBL/GenBank/DDBJ whole genome shotgun (WGS) entry which is preliminary data.</text>
</comment>
<evidence type="ECO:0000313" key="2">
    <source>
        <dbReference type="EMBL" id="GAU88843.1"/>
    </source>
</evidence>
<dbReference type="EMBL" id="BDGG01000001">
    <property type="protein sequence ID" value="GAU88843.1"/>
    <property type="molecule type" value="Genomic_DNA"/>
</dbReference>
<feature type="chain" id="PRO_5008897521" description="Protein sleepless" evidence="1">
    <location>
        <begin position="22"/>
        <end position="162"/>
    </location>
</feature>
<accession>A0A1D1UR59</accession>
<dbReference type="Proteomes" id="UP000186922">
    <property type="component" value="Unassembled WGS sequence"/>
</dbReference>
<evidence type="ECO:0008006" key="4">
    <source>
        <dbReference type="Google" id="ProtNLM"/>
    </source>
</evidence>
<evidence type="ECO:0000256" key="1">
    <source>
        <dbReference type="SAM" id="SignalP"/>
    </source>
</evidence>
<name>A0A1D1UR59_RAMVA</name>
<reference evidence="2 3" key="1">
    <citation type="journal article" date="2016" name="Nat. Commun.">
        <title>Extremotolerant tardigrade genome and improved radiotolerance of human cultured cells by tardigrade-unique protein.</title>
        <authorList>
            <person name="Hashimoto T."/>
            <person name="Horikawa D.D."/>
            <person name="Saito Y."/>
            <person name="Kuwahara H."/>
            <person name="Kozuka-Hata H."/>
            <person name="Shin-I T."/>
            <person name="Minakuchi Y."/>
            <person name="Ohishi K."/>
            <person name="Motoyama A."/>
            <person name="Aizu T."/>
            <person name="Enomoto A."/>
            <person name="Kondo K."/>
            <person name="Tanaka S."/>
            <person name="Hara Y."/>
            <person name="Koshikawa S."/>
            <person name="Sagara H."/>
            <person name="Miura T."/>
            <person name="Yokobori S."/>
            <person name="Miyagawa K."/>
            <person name="Suzuki Y."/>
            <person name="Kubo T."/>
            <person name="Oyama M."/>
            <person name="Kohara Y."/>
            <person name="Fujiyama A."/>
            <person name="Arakawa K."/>
            <person name="Katayama T."/>
            <person name="Toyoda A."/>
            <person name="Kunieda T."/>
        </authorList>
    </citation>
    <scope>NUCLEOTIDE SEQUENCE [LARGE SCALE GENOMIC DNA]</scope>
    <source>
        <strain evidence="2 3">YOKOZUNA-1</strain>
    </source>
</reference>
<keyword evidence="1" id="KW-0732">Signal</keyword>
<protein>
    <recommendedName>
        <fullName evidence="4">Protein sleepless</fullName>
    </recommendedName>
</protein>
<proteinExistence type="predicted"/>
<evidence type="ECO:0000313" key="3">
    <source>
        <dbReference type="Proteomes" id="UP000186922"/>
    </source>
</evidence>